<evidence type="ECO:0000313" key="2">
    <source>
        <dbReference type="EMBL" id="VTP63231.1"/>
    </source>
</evidence>
<dbReference type="EMBL" id="LR590464">
    <property type="protein sequence ID" value="VTP63231.1"/>
    <property type="molecule type" value="Genomic_DNA"/>
</dbReference>
<name>A0A4U9HJ92_9ENTR</name>
<accession>A0A4U9HJ92</accession>
<organism evidence="2 3">
    <name type="scientific">Leclercia adecarboxylata</name>
    <dbReference type="NCBI Taxonomy" id="83655"/>
    <lineage>
        <taxon>Bacteria</taxon>
        <taxon>Pseudomonadati</taxon>
        <taxon>Pseudomonadota</taxon>
        <taxon>Gammaproteobacteria</taxon>
        <taxon>Enterobacterales</taxon>
        <taxon>Enterobacteriaceae</taxon>
        <taxon>Leclercia</taxon>
    </lineage>
</organism>
<protein>
    <submittedName>
        <fullName evidence="2">Uncharacterized protein</fullName>
    </submittedName>
</protein>
<keyword evidence="1" id="KW-0812">Transmembrane</keyword>
<gene>
    <name evidence="2" type="ORF">NCTC13032_00757</name>
</gene>
<dbReference type="Proteomes" id="UP000310719">
    <property type="component" value="Chromosome"/>
</dbReference>
<sequence length="90" mass="9906">MPLILLWGGLALLLGIVASANGRSFWGLVHSRSDNRPDTGGAAVLAYCKGPHMKTFLRLFGKFTRWYITLIIFMACLLFIITTLGNMAGF</sequence>
<keyword evidence="1" id="KW-0472">Membrane</keyword>
<proteinExistence type="predicted"/>
<keyword evidence="1" id="KW-1133">Transmembrane helix</keyword>
<evidence type="ECO:0000256" key="1">
    <source>
        <dbReference type="SAM" id="Phobius"/>
    </source>
</evidence>
<reference evidence="2 3" key="1">
    <citation type="submission" date="2019-05" db="EMBL/GenBank/DDBJ databases">
        <authorList>
            <consortium name="Pathogen Informatics"/>
        </authorList>
    </citation>
    <scope>NUCLEOTIDE SEQUENCE [LARGE SCALE GENOMIC DNA]</scope>
    <source>
        <strain evidence="2 3">NCTC13032</strain>
    </source>
</reference>
<feature type="transmembrane region" description="Helical" evidence="1">
    <location>
        <begin position="66"/>
        <end position="88"/>
    </location>
</feature>
<evidence type="ECO:0000313" key="3">
    <source>
        <dbReference type="Proteomes" id="UP000310719"/>
    </source>
</evidence>
<dbReference type="AlphaFoldDB" id="A0A4U9HJ92"/>